<dbReference type="EMBL" id="JACGWJ010000136">
    <property type="protein sequence ID" value="KAL0294761.1"/>
    <property type="molecule type" value="Genomic_DNA"/>
</dbReference>
<proteinExistence type="predicted"/>
<dbReference type="PANTHER" id="PTHR33067:SF15">
    <property type="entry name" value="RNA-DIRECTED DNA POLYMERASE"/>
    <property type="match status" value="1"/>
</dbReference>
<dbReference type="Gene3D" id="2.40.70.10">
    <property type="entry name" value="Acid Proteases"/>
    <property type="match status" value="1"/>
</dbReference>
<reference evidence="1" key="2">
    <citation type="journal article" date="2024" name="Plant">
        <title>Genomic evolution and insights into agronomic trait innovations of Sesamum species.</title>
        <authorList>
            <person name="Miao H."/>
            <person name="Wang L."/>
            <person name="Qu L."/>
            <person name="Liu H."/>
            <person name="Sun Y."/>
            <person name="Le M."/>
            <person name="Wang Q."/>
            <person name="Wei S."/>
            <person name="Zheng Y."/>
            <person name="Lin W."/>
            <person name="Duan Y."/>
            <person name="Cao H."/>
            <person name="Xiong S."/>
            <person name="Wang X."/>
            <person name="Wei L."/>
            <person name="Li C."/>
            <person name="Ma Q."/>
            <person name="Ju M."/>
            <person name="Zhao R."/>
            <person name="Li G."/>
            <person name="Mu C."/>
            <person name="Tian Q."/>
            <person name="Mei H."/>
            <person name="Zhang T."/>
            <person name="Gao T."/>
            <person name="Zhang H."/>
        </authorList>
    </citation>
    <scope>NUCLEOTIDE SEQUENCE</scope>
    <source>
        <strain evidence="1">G02</strain>
    </source>
</reference>
<gene>
    <name evidence="1" type="ORF">Sradi_6870800</name>
</gene>
<dbReference type="PANTHER" id="PTHR33067">
    <property type="entry name" value="RNA-DIRECTED DNA POLYMERASE-RELATED"/>
    <property type="match status" value="1"/>
</dbReference>
<protein>
    <submittedName>
        <fullName evidence="1">Uncharacterized protein</fullName>
    </submittedName>
</protein>
<reference evidence="1" key="1">
    <citation type="submission" date="2020-06" db="EMBL/GenBank/DDBJ databases">
        <authorList>
            <person name="Li T."/>
            <person name="Hu X."/>
            <person name="Zhang T."/>
            <person name="Song X."/>
            <person name="Zhang H."/>
            <person name="Dai N."/>
            <person name="Sheng W."/>
            <person name="Hou X."/>
            <person name="Wei L."/>
        </authorList>
    </citation>
    <scope>NUCLEOTIDE SEQUENCE</scope>
    <source>
        <strain evidence="1">G02</strain>
        <tissue evidence="1">Leaf</tissue>
    </source>
</reference>
<dbReference type="AlphaFoldDB" id="A0AAW2JM84"/>
<sequence length="93" mass="10364">MGVVLQLADRFIVYPKEVLEDVLVQVNELVFPADFYVLDMMGDNFPNSTSILLGRPFLKTSKTKIDVDVGILSMEFDSEVMSFNIGGVTQNSN</sequence>
<comment type="caution">
    <text evidence="1">The sequence shown here is derived from an EMBL/GenBank/DDBJ whole genome shotgun (WGS) entry which is preliminary data.</text>
</comment>
<dbReference type="InterPro" id="IPR021109">
    <property type="entry name" value="Peptidase_aspartic_dom_sf"/>
</dbReference>
<evidence type="ECO:0000313" key="1">
    <source>
        <dbReference type="EMBL" id="KAL0294761.1"/>
    </source>
</evidence>
<feature type="non-terminal residue" evidence="1">
    <location>
        <position position="93"/>
    </location>
</feature>
<organism evidence="1">
    <name type="scientific">Sesamum radiatum</name>
    <name type="common">Black benniseed</name>
    <dbReference type="NCBI Taxonomy" id="300843"/>
    <lineage>
        <taxon>Eukaryota</taxon>
        <taxon>Viridiplantae</taxon>
        <taxon>Streptophyta</taxon>
        <taxon>Embryophyta</taxon>
        <taxon>Tracheophyta</taxon>
        <taxon>Spermatophyta</taxon>
        <taxon>Magnoliopsida</taxon>
        <taxon>eudicotyledons</taxon>
        <taxon>Gunneridae</taxon>
        <taxon>Pentapetalae</taxon>
        <taxon>asterids</taxon>
        <taxon>lamiids</taxon>
        <taxon>Lamiales</taxon>
        <taxon>Pedaliaceae</taxon>
        <taxon>Sesamum</taxon>
    </lineage>
</organism>
<name>A0AAW2JM84_SESRA</name>
<accession>A0AAW2JM84</accession>